<accession>A0A8S5QTI3</accession>
<proteinExistence type="predicted"/>
<organism evidence="1">
    <name type="scientific">Podoviridae sp. ctKS020</name>
    <dbReference type="NCBI Taxonomy" id="2826552"/>
    <lineage>
        <taxon>Viruses</taxon>
        <taxon>Duplodnaviria</taxon>
        <taxon>Heunggongvirae</taxon>
        <taxon>Uroviricota</taxon>
        <taxon>Caudoviricetes</taxon>
    </lineage>
</organism>
<protein>
    <submittedName>
        <fullName evidence="1">Uncharacterized protein</fullName>
    </submittedName>
</protein>
<evidence type="ECO:0000313" key="1">
    <source>
        <dbReference type="EMBL" id="DAE22258.1"/>
    </source>
</evidence>
<reference evidence="1" key="1">
    <citation type="journal article" date="2021" name="Proc. Natl. Acad. Sci. U.S.A.">
        <title>A Catalog of Tens of Thousands of Viruses from Human Metagenomes Reveals Hidden Associations with Chronic Diseases.</title>
        <authorList>
            <person name="Tisza M.J."/>
            <person name="Buck C.B."/>
        </authorList>
    </citation>
    <scope>NUCLEOTIDE SEQUENCE</scope>
    <source>
        <strain evidence="1">CtKS020</strain>
    </source>
</reference>
<name>A0A8S5QTI3_9CAUD</name>
<dbReference type="EMBL" id="BK015730">
    <property type="protein sequence ID" value="DAE22258.1"/>
    <property type="molecule type" value="Genomic_DNA"/>
</dbReference>
<sequence length="105" mass="11727">MILRIAQGDYLDIRIDIVDESGDPLYLEPGEKVIMHMNVRTAKGRKQVKIEGAYDANNELHFLSSLPDICPGIYRFGVDLVDAAGRKWCLCRSRDSSLIVGECDG</sequence>